<dbReference type="Pfam" id="PF01740">
    <property type="entry name" value="STAS"/>
    <property type="match status" value="1"/>
</dbReference>
<keyword evidence="5" id="KW-1185">Reference proteome</keyword>
<dbReference type="InterPro" id="IPR002645">
    <property type="entry name" value="STAS_dom"/>
</dbReference>
<dbReference type="CDD" id="cd07043">
    <property type="entry name" value="STAS_anti-anti-sigma_factors"/>
    <property type="match status" value="1"/>
</dbReference>
<organism evidence="4 5">
    <name type="scientific">Mycobacterium deserti</name>
    <dbReference type="NCBI Taxonomy" id="2978347"/>
    <lineage>
        <taxon>Bacteria</taxon>
        <taxon>Bacillati</taxon>
        <taxon>Actinomycetota</taxon>
        <taxon>Actinomycetes</taxon>
        <taxon>Mycobacteriales</taxon>
        <taxon>Mycobacteriaceae</taxon>
        <taxon>Mycobacterium</taxon>
    </lineage>
</organism>
<dbReference type="SUPFAM" id="SSF52091">
    <property type="entry name" value="SpoIIaa-like"/>
    <property type="match status" value="1"/>
</dbReference>
<gene>
    <name evidence="4" type="ORF">N4S67_23950</name>
</gene>
<comment type="caution">
    <text evidence="4">The sequence shown here is derived from an EMBL/GenBank/DDBJ whole genome shotgun (WGS) entry which is preliminary data.</text>
</comment>
<evidence type="ECO:0000313" key="5">
    <source>
        <dbReference type="Proteomes" id="UP001206639"/>
    </source>
</evidence>
<dbReference type="Proteomes" id="UP001206639">
    <property type="component" value="Unassembled WGS sequence"/>
</dbReference>
<accession>A0ABT2MHJ7</accession>
<dbReference type="Gene3D" id="3.30.750.24">
    <property type="entry name" value="STAS domain"/>
    <property type="match status" value="1"/>
</dbReference>
<dbReference type="PANTHER" id="PTHR33495:SF13">
    <property type="entry name" value="ANTI-SIGMA-F FACTOR ANTAGONIST RSFB"/>
    <property type="match status" value="1"/>
</dbReference>
<evidence type="ECO:0000256" key="1">
    <source>
        <dbReference type="ARBA" id="ARBA00009013"/>
    </source>
</evidence>
<dbReference type="RefSeq" id="WP_260995528.1">
    <property type="nucleotide sequence ID" value="NZ_JAODWD010000006.1"/>
</dbReference>
<dbReference type="EMBL" id="JAODWD010000006">
    <property type="protein sequence ID" value="MCT7661466.1"/>
    <property type="molecule type" value="Genomic_DNA"/>
</dbReference>
<dbReference type="InterPro" id="IPR003658">
    <property type="entry name" value="Anti-sigma_ant"/>
</dbReference>
<evidence type="ECO:0000259" key="3">
    <source>
        <dbReference type="PROSITE" id="PS50801"/>
    </source>
</evidence>
<comment type="similarity">
    <text evidence="1 2">Belongs to the anti-sigma-factor antagonist family.</text>
</comment>
<evidence type="ECO:0000313" key="4">
    <source>
        <dbReference type="EMBL" id="MCT7661466.1"/>
    </source>
</evidence>
<proteinExistence type="inferred from homology"/>
<dbReference type="PANTHER" id="PTHR33495">
    <property type="entry name" value="ANTI-SIGMA FACTOR ANTAGONIST TM_1081-RELATED-RELATED"/>
    <property type="match status" value="1"/>
</dbReference>
<dbReference type="PROSITE" id="PS50801">
    <property type="entry name" value="STAS"/>
    <property type="match status" value="1"/>
</dbReference>
<dbReference type="NCBIfam" id="TIGR00377">
    <property type="entry name" value="ant_ant_sig"/>
    <property type="match status" value="1"/>
</dbReference>
<protein>
    <recommendedName>
        <fullName evidence="2">Anti-sigma factor antagonist</fullName>
    </recommendedName>
</protein>
<evidence type="ECO:0000256" key="2">
    <source>
        <dbReference type="RuleBase" id="RU003749"/>
    </source>
</evidence>
<dbReference type="InterPro" id="IPR036513">
    <property type="entry name" value="STAS_dom_sf"/>
</dbReference>
<feature type="domain" description="STAS" evidence="3">
    <location>
        <begin position="15"/>
        <end position="123"/>
    </location>
</feature>
<name>A0ABT2MHJ7_9MYCO</name>
<sequence>MRRNWRATLSGNEPITISATDQDGIAVLTVGGDVDLATVGDFDAAVNDALERTPKALVIDLTAVDFLASAGLQALVATQQRIGTSAGFAVVANGPATSRPIQLTGLDQIFSLFSSLPEALTALG</sequence>
<reference evidence="5" key="1">
    <citation type="submission" date="2023-07" db="EMBL/GenBank/DDBJ databases">
        <authorList>
            <person name="Deng Y."/>
            <person name="Zhang Y.-Q."/>
        </authorList>
    </citation>
    <scope>NUCLEOTIDE SEQUENCE [LARGE SCALE GENOMIC DNA]</scope>
    <source>
        <strain evidence="5">CPCC 205710</strain>
    </source>
</reference>